<proteinExistence type="predicted"/>
<keyword evidence="2" id="KW-1185">Reference proteome</keyword>
<gene>
    <name evidence="1" type="ORF">ACKI1S_04670</name>
</gene>
<sequence length="130" mass="13367">MGFMGVWSVLLVVGAVSGAACGVVAGRRSRRDRSPSGLDAEAEANQWLVRLAGGLVPPDVRAWAGADEGTARALTSAAECHRAARTRLATARTAAEYAEVTRTAREGLEHLGRARAGLGRETATASPAAG</sequence>
<evidence type="ECO:0000313" key="1">
    <source>
        <dbReference type="EMBL" id="MFM9645428.1"/>
    </source>
</evidence>
<reference evidence="1 2" key="1">
    <citation type="submission" date="2024-12" db="EMBL/GenBank/DDBJ databases">
        <title>Forecasting of Potato common scab and diversities of Pathogenic streptomyces spp. in china.</title>
        <authorList>
            <person name="Handique U."/>
            <person name="Wu J."/>
        </authorList>
    </citation>
    <scope>NUCLEOTIDE SEQUENCE [LARGE SCALE GENOMIC DNA]</scope>
    <source>
        <strain evidence="1 2">ZRIMU1585</strain>
    </source>
</reference>
<dbReference type="EMBL" id="JBJVNE010000002">
    <property type="protein sequence ID" value="MFM9645428.1"/>
    <property type="molecule type" value="Genomic_DNA"/>
</dbReference>
<comment type="caution">
    <text evidence="1">The sequence shown here is derived from an EMBL/GenBank/DDBJ whole genome shotgun (WGS) entry which is preliminary data.</text>
</comment>
<dbReference type="Proteomes" id="UP001631993">
    <property type="component" value="Unassembled WGS sequence"/>
</dbReference>
<protein>
    <submittedName>
        <fullName evidence="1">Uncharacterized protein</fullName>
    </submittedName>
</protein>
<evidence type="ECO:0000313" key="2">
    <source>
        <dbReference type="Proteomes" id="UP001631993"/>
    </source>
</evidence>
<dbReference type="RefSeq" id="WP_369278815.1">
    <property type="nucleotide sequence ID" value="NZ_JBJVMW010000001.1"/>
</dbReference>
<name>A0ABW9ICL3_STRGJ</name>
<organism evidence="1 2">
    <name type="scientific">Streptomyces galilaeus</name>
    <dbReference type="NCBI Taxonomy" id="33899"/>
    <lineage>
        <taxon>Bacteria</taxon>
        <taxon>Bacillati</taxon>
        <taxon>Actinomycetota</taxon>
        <taxon>Actinomycetes</taxon>
        <taxon>Kitasatosporales</taxon>
        <taxon>Streptomycetaceae</taxon>
        <taxon>Streptomyces</taxon>
    </lineage>
</organism>
<accession>A0ABW9ICL3</accession>